<evidence type="ECO:0000313" key="1">
    <source>
        <dbReference type="EMBL" id="BCL61092.1"/>
    </source>
</evidence>
<reference evidence="1" key="1">
    <citation type="submission" date="2020-09" db="EMBL/GenBank/DDBJ databases">
        <title>Desulfogranum mesoprofundum gen. nov., sp. nov., a novel mesophilic, sulfate-reducing chemolithoautotroph isolated from a deep-sea hydrothermal vent chimney in the Suiyo Seamount.</title>
        <authorList>
            <person name="Hashimoto Y."/>
            <person name="Nakagawa S."/>
        </authorList>
    </citation>
    <scope>NUCLEOTIDE SEQUENCE</scope>
    <source>
        <strain evidence="1">KT2</strain>
    </source>
</reference>
<protein>
    <submittedName>
        <fullName evidence="1">Uncharacterized protein</fullName>
    </submittedName>
</protein>
<gene>
    <name evidence="1" type="ORF">DGMP_17850</name>
</gene>
<evidence type="ECO:0000313" key="2">
    <source>
        <dbReference type="Proteomes" id="UP000826725"/>
    </source>
</evidence>
<dbReference type="AlphaFoldDB" id="A0A8D5FG90"/>
<dbReference type="KEGG" id="dbk:DGMP_17850"/>
<name>A0A8D5FG90_9BACT</name>
<sequence length="97" mass="11000">MNQSKNKKGWVYTFVCNPGADESFLGFYSESNKLNFIPAFHTKEEANDCFLSLPREKGKKYELQAVHIEELTKDAEENGYTVVMVDGDGKIIESSIE</sequence>
<dbReference type="Proteomes" id="UP000826725">
    <property type="component" value="Chromosome"/>
</dbReference>
<dbReference type="RefSeq" id="WP_228857147.1">
    <property type="nucleotide sequence ID" value="NZ_AP024086.1"/>
</dbReference>
<proteinExistence type="predicted"/>
<accession>A0A8D5FG90</accession>
<keyword evidence="2" id="KW-1185">Reference proteome</keyword>
<dbReference type="EMBL" id="AP024086">
    <property type="protein sequence ID" value="BCL61092.1"/>
    <property type="molecule type" value="Genomic_DNA"/>
</dbReference>
<organism evidence="1 2">
    <name type="scientific">Desulfomarina profundi</name>
    <dbReference type="NCBI Taxonomy" id="2772557"/>
    <lineage>
        <taxon>Bacteria</taxon>
        <taxon>Pseudomonadati</taxon>
        <taxon>Thermodesulfobacteriota</taxon>
        <taxon>Desulfobulbia</taxon>
        <taxon>Desulfobulbales</taxon>
        <taxon>Desulfobulbaceae</taxon>
        <taxon>Desulfomarina</taxon>
    </lineage>
</organism>